<proteinExistence type="predicted"/>
<sequence length="392" mass="44403">VQSLSRVWDLVKECPLGSQQKIQSQLNVANKMDIKVSHRPKKKHTIKTKRRKVGSSSKQGDSLMRGSKAPTKIHNEISRTLHLGGREHMSKIRFTLLHGGQFSFRKIVRWPIRPLVQSWPGESIVRVRPNEALRLEEAGYESQRFSCVWVGAGAFISINSNNIAEDEVLVLGLKLCGELEIARIVVEEECRIIIEAMQCSSGAFQGGKPNKLDTCVPFRGPAFSRPKRNNVDSAIQKDDVKALGVLKLKEDIAMTNHIPIAENEVKCTCYKCFRRKKQVATFPLSASCVFKQKAHGIGEGRSKKRSKKRSNKQEYDLYVIQNELEHLELESLGARDMDQLWDLTTHLSPLDLKTSPKVEGNTNHSNKKRMACRQVVFSEWHGALDTKIKRED</sequence>
<dbReference type="Proteomes" id="UP000824469">
    <property type="component" value="Unassembled WGS sequence"/>
</dbReference>
<dbReference type="EMBL" id="JAHRHJ020000009">
    <property type="protein sequence ID" value="KAH9302422.1"/>
    <property type="molecule type" value="Genomic_DNA"/>
</dbReference>
<dbReference type="AlphaFoldDB" id="A0AA38CRB8"/>
<feature type="non-terminal residue" evidence="2">
    <location>
        <position position="1"/>
    </location>
</feature>
<accession>A0AA38CRB8</accession>
<feature type="region of interest" description="Disordered" evidence="1">
    <location>
        <begin position="36"/>
        <end position="69"/>
    </location>
</feature>
<protein>
    <submittedName>
        <fullName evidence="2">Uncharacterized protein</fullName>
    </submittedName>
</protein>
<evidence type="ECO:0000313" key="2">
    <source>
        <dbReference type="EMBL" id="KAH9302422.1"/>
    </source>
</evidence>
<reference evidence="2 3" key="1">
    <citation type="journal article" date="2021" name="Nat. Plants">
        <title>The Taxus genome provides insights into paclitaxel biosynthesis.</title>
        <authorList>
            <person name="Xiong X."/>
            <person name="Gou J."/>
            <person name="Liao Q."/>
            <person name="Li Y."/>
            <person name="Zhou Q."/>
            <person name="Bi G."/>
            <person name="Li C."/>
            <person name="Du R."/>
            <person name="Wang X."/>
            <person name="Sun T."/>
            <person name="Guo L."/>
            <person name="Liang H."/>
            <person name="Lu P."/>
            <person name="Wu Y."/>
            <person name="Zhang Z."/>
            <person name="Ro D.K."/>
            <person name="Shang Y."/>
            <person name="Huang S."/>
            <person name="Yan J."/>
        </authorList>
    </citation>
    <scope>NUCLEOTIDE SEQUENCE [LARGE SCALE GENOMIC DNA]</scope>
    <source>
        <strain evidence="2">Ta-2019</strain>
    </source>
</reference>
<evidence type="ECO:0000313" key="3">
    <source>
        <dbReference type="Proteomes" id="UP000824469"/>
    </source>
</evidence>
<organism evidence="2 3">
    <name type="scientific">Taxus chinensis</name>
    <name type="common">Chinese yew</name>
    <name type="synonym">Taxus wallichiana var. chinensis</name>
    <dbReference type="NCBI Taxonomy" id="29808"/>
    <lineage>
        <taxon>Eukaryota</taxon>
        <taxon>Viridiplantae</taxon>
        <taxon>Streptophyta</taxon>
        <taxon>Embryophyta</taxon>
        <taxon>Tracheophyta</taxon>
        <taxon>Spermatophyta</taxon>
        <taxon>Pinopsida</taxon>
        <taxon>Pinidae</taxon>
        <taxon>Conifers II</taxon>
        <taxon>Cupressales</taxon>
        <taxon>Taxaceae</taxon>
        <taxon>Taxus</taxon>
    </lineage>
</organism>
<comment type="caution">
    <text evidence="2">The sequence shown here is derived from an EMBL/GenBank/DDBJ whole genome shotgun (WGS) entry which is preliminary data.</text>
</comment>
<feature type="compositionally biased region" description="Basic residues" evidence="1">
    <location>
        <begin position="37"/>
        <end position="53"/>
    </location>
</feature>
<name>A0AA38CRB8_TAXCH</name>
<evidence type="ECO:0000256" key="1">
    <source>
        <dbReference type="SAM" id="MobiDB-lite"/>
    </source>
</evidence>
<keyword evidence="3" id="KW-1185">Reference proteome</keyword>
<gene>
    <name evidence="2" type="ORF">KI387_014005</name>
</gene>